<gene>
    <name evidence="2" type="ORF">C0030_003505</name>
</gene>
<evidence type="ECO:0000313" key="2">
    <source>
        <dbReference type="EMBL" id="RPD37236.1"/>
    </source>
</evidence>
<evidence type="ECO:0000256" key="1">
    <source>
        <dbReference type="SAM" id="Phobius"/>
    </source>
</evidence>
<keyword evidence="1" id="KW-0472">Membrane</keyword>
<dbReference type="AlphaFoldDB" id="A0A3R7QMK9"/>
<organism evidence="2 3">
    <name type="scientific">Candidatus Liberibacter solanacearum</name>
    <dbReference type="NCBI Taxonomy" id="556287"/>
    <lineage>
        <taxon>Bacteria</taxon>
        <taxon>Pseudomonadati</taxon>
        <taxon>Pseudomonadota</taxon>
        <taxon>Alphaproteobacteria</taxon>
        <taxon>Hyphomicrobiales</taxon>
        <taxon>Rhizobiaceae</taxon>
        <taxon>Liberibacter</taxon>
    </lineage>
</organism>
<reference evidence="2 3" key="1">
    <citation type="submission" date="2018-11" db="EMBL/GenBank/DDBJ databases">
        <title>Genome Analysis of Haplotype D of Candidatus Liberibacter Solanacearum.</title>
        <authorList>
            <person name="Katsir L."/>
            <person name="Ruan Z."/>
            <person name="Santos Garcia D."/>
            <person name="Piasezky A."/>
            <person name="Jiang J."/>
            <person name="Sela N."/>
            <person name="Freilich S."/>
            <person name="Bahar O."/>
        </authorList>
    </citation>
    <scope>NUCLEOTIDE SEQUENCE [LARGE SCALE GENOMIC DNA]</scope>
    <source>
        <strain evidence="3">haplotype D1</strain>
    </source>
</reference>
<sequence>MPTFYNPMTTLSTVLVKELKYIKACLDKDEFPHYADDFSLGHEAVSGSYKGRLLVLGGLVSNVPPYSFSMSRAEQVEEVKKRYSFLFLLLIVGLKLYLNLRRLFFLNHTYLRQSVLLNKLLFKKL</sequence>
<keyword evidence="1" id="KW-0812">Transmembrane</keyword>
<protein>
    <submittedName>
        <fullName evidence="2">Uncharacterized protein</fullName>
    </submittedName>
</protein>
<keyword evidence="1" id="KW-1133">Transmembrane helix</keyword>
<proteinExistence type="predicted"/>
<dbReference type="EMBL" id="PKRU02000017">
    <property type="protein sequence ID" value="RPD37236.1"/>
    <property type="molecule type" value="Genomic_DNA"/>
</dbReference>
<evidence type="ECO:0000313" key="3">
    <source>
        <dbReference type="Proteomes" id="UP000236895"/>
    </source>
</evidence>
<dbReference type="Proteomes" id="UP000236895">
    <property type="component" value="Unassembled WGS sequence"/>
</dbReference>
<accession>A0A3R7QMK9</accession>
<name>A0A3R7QMK9_9HYPH</name>
<comment type="caution">
    <text evidence="2">The sequence shown here is derived from an EMBL/GenBank/DDBJ whole genome shotgun (WGS) entry which is preliminary data.</text>
</comment>
<dbReference type="RefSeq" id="WP_103847526.1">
    <property type="nucleotide sequence ID" value="NZ_PKRU02000017.1"/>
</dbReference>
<feature type="transmembrane region" description="Helical" evidence="1">
    <location>
        <begin position="83"/>
        <end position="100"/>
    </location>
</feature>